<dbReference type="Pfam" id="PF17389">
    <property type="entry name" value="Bac_rhamnosid6H"/>
    <property type="match status" value="1"/>
</dbReference>
<feature type="domain" description="Alpha-L-rhamnosidase concanavalin-like" evidence="1">
    <location>
        <begin position="446"/>
        <end position="534"/>
    </location>
</feature>
<name>A0A6B8RFN6_9BACL</name>
<evidence type="ECO:0000313" key="7">
    <source>
        <dbReference type="Proteomes" id="UP000426246"/>
    </source>
</evidence>
<dbReference type="KEGG" id="ppsc:EHS13_05190"/>
<feature type="domain" description="Alpha-L-rhamnosidase six-hairpin glycosidase" evidence="3">
    <location>
        <begin position="545"/>
        <end position="885"/>
    </location>
</feature>
<dbReference type="EMBL" id="CP034235">
    <property type="protein sequence ID" value="QGQ94343.1"/>
    <property type="molecule type" value="Genomic_DNA"/>
</dbReference>
<dbReference type="Pfam" id="PF17390">
    <property type="entry name" value="Bac_rhamnosid_C"/>
    <property type="match status" value="1"/>
</dbReference>
<dbReference type="RefSeq" id="WP_155699344.1">
    <property type="nucleotide sequence ID" value="NZ_CP034235.1"/>
</dbReference>
<proteinExistence type="predicted"/>
<dbReference type="SUPFAM" id="SSF48208">
    <property type="entry name" value="Six-hairpin glycosidases"/>
    <property type="match status" value="1"/>
</dbReference>
<dbReference type="InterPro" id="IPR008902">
    <property type="entry name" value="Rhamnosid_concanavalin"/>
</dbReference>
<dbReference type="PANTHER" id="PTHR34987:SF2">
    <property type="entry name" value="B, PUTATIVE (AFU_ORTHOLOGUE AFUA_7G05040)-RELATED"/>
    <property type="match status" value="1"/>
</dbReference>
<feature type="domain" description="Alpha-L-rhamnosidase C-terminal" evidence="4">
    <location>
        <begin position="888"/>
        <end position="960"/>
    </location>
</feature>
<dbReference type="OrthoDB" id="9815108at2"/>
<dbReference type="Gene3D" id="2.60.420.10">
    <property type="entry name" value="Maltose phosphorylase, domain 3"/>
    <property type="match status" value="1"/>
</dbReference>
<evidence type="ECO:0000259" key="4">
    <source>
        <dbReference type="Pfam" id="PF17390"/>
    </source>
</evidence>
<evidence type="ECO:0000259" key="2">
    <source>
        <dbReference type="Pfam" id="PF08531"/>
    </source>
</evidence>
<gene>
    <name evidence="6" type="ORF">EHS13_05190</name>
</gene>
<sequence>MTEPSWQAQWVWSEGEISPRNEWRCFRKTFEVPAAGWEDASLRITADSRYVLTVNGQQVGRGPVRSWPFEQSYDTYDIKHLLHKGKSNTLAVFVNHFGVSTFYYLRGRGALLAQLDLALDGDSTPLVLTDDTWLTSKYFGYHSRAPRMSCQQGYSEFVDASVWDSSWVQGDYDDSSWEKASLVGPVGMEPWTTLKKRDIPLLTEETKYPVRVETLKQVKSFSWSTAIDFRNHMVPGSDEHMNVVGFTGYMATILYSEQPAAAILGFTHSNECVGSITLNGNVIPAESFYGVQPEKYVQVQLEQGDNLLLIDITAGGVHAGKLHFGIYSDSTVEVKSAMQLENESSAFLTIGPFDTAVFIDHQEKVFLDLDNEIYKSVQAKVKTVEDLKQFAAYLQPVSVALVSEVDVISMCIWKQESIALNVPADLHNMVIPHQHPAVVPVFSGYDTEMVIDFDKEYSGYLAFDVEAEEGTIIDFYGFEYMLGDYRQDTFGLDNTLRYVCKKGRQQYQSPIRRGLRYLMVTVRNASAPLKIYGVTIVQSNYPVAEIGSFQSSDPLLNDIWKISQHTTRLCMEDTFVDCPAFEQVFWVGDSRNEALVSNYLYGVNDIVKRCLRLVPGSKDQTPLYADQVPSGWSSVIPNWTFFWAIACYEYYQQTGDRDFAKEMYGHIKFTLEHYQQKINADGLLEINGWNLLDWSPIDQPNEGVVTHQNMFLVKTFEVAAEMADIAGDATGGKAFTDAGAILKQAINKHLWNPAKNAYIDCIHTDGRRSDIYSMHSQVVANLTGVAGVEQKQIIDKYLLNAPADFVQIGSPFMSFFYYETLAAAGKSQVIIEDIRKNYGQMIDHGATTCWEMYPNFAENRSNPDMLTRSHCHAWSAAPAYFLGTEVLGIQRTAPGWEKVTIAPNPCGLAWAKGAVPHPEQGRIDVSWTADESGKRITIKVKHPKHVEINVVVPEGYQGEVVVAVI</sequence>
<dbReference type="InterPro" id="IPR035396">
    <property type="entry name" value="Bac_rhamnosid6H"/>
</dbReference>
<dbReference type="Pfam" id="PF21557">
    <property type="entry name" value="RhaB_D2"/>
    <property type="match status" value="1"/>
</dbReference>
<dbReference type="PANTHER" id="PTHR34987">
    <property type="entry name" value="C, PUTATIVE (AFU_ORTHOLOGUE AFUA_3G02880)-RELATED"/>
    <property type="match status" value="1"/>
</dbReference>
<feature type="domain" description="Alpha-L-rhamnosidase" evidence="5">
    <location>
        <begin position="223"/>
        <end position="398"/>
    </location>
</feature>
<reference evidence="7" key="1">
    <citation type="submission" date="2018-11" db="EMBL/GenBank/DDBJ databases">
        <title>Complete genome sequence of Paenibacillus sp. ML311-T8.</title>
        <authorList>
            <person name="Nam Y.-D."/>
            <person name="Kang J."/>
            <person name="Chung W.-H."/>
            <person name="Park Y.S."/>
        </authorList>
    </citation>
    <scope>NUCLEOTIDE SEQUENCE [LARGE SCALE GENOMIC DNA]</scope>
    <source>
        <strain evidence="7">ML311-T8</strain>
    </source>
</reference>
<dbReference type="Gene3D" id="2.60.120.260">
    <property type="entry name" value="Galactose-binding domain-like"/>
    <property type="match status" value="3"/>
</dbReference>
<dbReference type="InterPro" id="IPR012341">
    <property type="entry name" value="6hp_glycosidase-like_sf"/>
</dbReference>
<dbReference type="InterPro" id="IPR008928">
    <property type="entry name" value="6-hairpin_glycosidase_sf"/>
</dbReference>
<dbReference type="InterPro" id="IPR008979">
    <property type="entry name" value="Galactose-bd-like_sf"/>
</dbReference>
<dbReference type="AlphaFoldDB" id="A0A6B8RFN6"/>
<dbReference type="InterPro" id="IPR035398">
    <property type="entry name" value="Bac_rhamnosid_C"/>
</dbReference>
<dbReference type="Gene3D" id="1.50.10.10">
    <property type="match status" value="1"/>
</dbReference>
<dbReference type="InterPro" id="IPR013737">
    <property type="entry name" value="Bac_rhamnosid_N"/>
</dbReference>
<dbReference type="Proteomes" id="UP000426246">
    <property type="component" value="Chromosome"/>
</dbReference>
<feature type="domain" description="Bacterial alpha-L-rhamnosidase N-terminal" evidence="2">
    <location>
        <begin position="39"/>
        <end position="182"/>
    </location>
</feature>
<dbReference type="GO" id="GO:0005975">
    <property type="term" value="P:carbohydrate metabolic process"/>
    <property type="evidence" value="ECO:0007669"/>
    <property type="project" value="InterPro"/>
</dbReference>
<organism evidence="6 7">
    <name type="scientific">Paenibacillus psychroresistens</name>
    <dbReference type="NCBI Taxonomy" id="1778678"/>
    <lineage>
        <taxon>Bacteria</taxon>
        <taxon>Bacillati</taxon>
        <taxon>Bacillota</taxon>
        <taxon>Bacilli</taxon>
        <taxon>Bacillales</taxon>
        <taxon>Paenibacillaceae</taxon>
        <taxon>Paenibacillus</taxon>
    </lineage>
</organism>
<accession>A0A6B8RFN6</accession>
<evidence type="ECO:0000259" key="3">
    <source>
        <dbReference type="Pfam" id="PF17389"/>
    </source>
</evidence>
<protein>
    <submittedName>
        <fullName evidence="6">Alpha-L-rhamnosidase</fullName>
    </submittedName>
</protein>
<dbReference type="Pfam" id="PF08531">
    <property type="entry name" value="Bac_rhamnosid_N"/>
    <property type="match status" value="1"/>
</dbReference>
<evidence type="ECO:0000313" key="6">
    <source>
        <dbReference type="EMBL" id="QGQ94343.1"/>
    </source>
</evidence>
<evidence type="ECO:0000259" key="5">
    <source>
        <dbReference type="Pfam" id="PF21557"/>
    </source>
</evidence>
<keyword evidence="7" id="KW-1185">Reference proteome</keyword>
<dbReference type="InterPro" id="IPR048653">
    <property type="entry name" value="RhaB_D2"/>
</dbReference>
<evidence type="ECO:0000259" key="1">
    <source>
        <dbReference type="Pfam" id="PF05592"/>
    </source>
</evidence>
<dbReference type="Pfam" id="PF05592">
    <property type="entry name" value="Bac_rhamnosid"/>
    <property type="match status" value="1"/>
</dbReference>
<dbReference type="SUPFAM" id="SSF49785">
    <property type="entry name" value="Galactose-binding domain-like"/>
    <property type="match status" value="1"/>
</dbReference>